<reference evidence="2" key="1">
    <citation type="submission" date="2021-03" db="EMBL/GenBank/DDBJ databases">
        <title>Draft genome sequence of rust myrtle Austropuccinia psidii MF-1, a brazilian biotype.</title>
        <authorList>
            <person name="Quecine M.C."/>
            <person name="Pachon D.M.R."/>
            <person name="Bonatelli M.L."/>
            <person name="Correr F.H."/>
            <person name="Franceschini L.M."/>
            <person name="Leite T.F."/>
            <person name="Margarido G.R.A."/>
            <person name="Almeida C.A."/>
            <person name="Ferrarezi J.A."/>
            <person name="Labate C.A."/>
        </authorList>
    </citation>
    <scope>NUCLEOTIDE SEQUENCE</scope>
    <source>
        <strain evidence="2">MF-1</strain>
    </source>
</reference>
<evidence type="ECO:0000313" key="2">
    <source>
        <dbReference type="EMBL" id="MBW0509125.1"/>
    </source>
</evidence>
<organism evidence="2 3">
    <name type="scientific">Austropuccinia psidii MF-1</name>
    <dbReference type="NCBI Taxonomy" id="1389203"/>
    <lineage>
        <taxon>Eukaryota</taxon>
        <taxon>Fungi</taxon>
        <taxon>Dikarya</taxon>
        <taxon>Basidiomycota</taxon>
        <taxon>Pucciniomycotina</taxon>
        <taxon>Pucciniomycetes</taxon>
        <taxon>Pucciniales</taxon>
        <taxon>Sphaerophragmiaceae</taxon>
        <taxon>Austropuccinia</taxon>
    </lineage>
</organism>
<protein>
    <submittedName>
        <fullName evidence="2">Uncharacterized protein</fullName>
    </submittedName>
</protein>
<keyword evidence="3" id="KW-1185">Reference proteome</keyword>
<feature type="compositionally biased region" description="Polar residues" evidence="1">
    <location>
        <begin position="1"/>
        <end position="22"/>
    </location>
</feature>
<evidence type="ECO:0000256" key="1">
    <source>
        <dbReference type="SAM" id="MobiDB-lite"/>
    </source>
</evidence>
<feature type="compositionally biased region" description="Acidic residues" evidence="1">
    <location>
        <begin position="88"/>
        <end position="105"/>
    </location>
</feature>
<name>A0A9Q3HPJ0_9BASI</name>
<feature type="region of interest" description="Disordered" evidence="1">
    <location>
        <begin position="1"/>
        <end position="26"/>
    </location>
</feature>
<dbReference type="Proteomes" id="UP000765509">
    <property type="component" value="Unassembled WGS sequence"/>
</dbReference>
<feature type="region of interest" description="Disordered" evidence="1">
    <location>
        <begin position="42"/>
        <end position="71"/>
    </location>
</feature>
<accession>A0A9Q3HPJ0</accession>
<sequence>MHVQHSPHSSQKISQERTQAVLTQKPRVHLDGTSAVPQLRANLERGPCMGGVAPSRKEGRGPIRSSYFSGSVSTFPGMSKTALKGLGEDYEEEEEEENFVEEESDATQIFPAPVRRSESTEGPNIAKSNQYEPYLLSIMQKMT</sequence>
<dbReference type="EMBL" id="AVOT02020757">
    <property type="protein sequence ID" value="MBW0509125.1"/>
    <property type="molecule type" value="Genomic_DNA"/>
</dbReference>
<proteinExistence type="predicted"/>
<comment type="caution">
    <text evidence="2">The sequence shown here is derived from an EMBL/GenBank/DDBJ whole genome shotgun (WGS) entry which is preliminary data.</text>
</comment>
<gene>
    <name evidence="2" type="ORF">O181_048840</name>
</gene>
<evidence type="ECO:0000313" key="3">
    <source>
        <dbReference type="Proteomes" id="UP000765509"/>
    </source>
</evidence>
<feature type="region of interest" description="Disordered" evidence="1">
    <location>
        <begin position="86"/>
        <end position="128"/>
    </location>
</feature>
<dbReference type="AlphaFoldDB" id="A0A9Q3HPJ0"/>